<reference evidence="2" key="1">
    <citation type="journal article" date="2019" name="Sci. Rep.">
        <title>Draft genome of Tanacetum cinerariifolium, the natural source of mosquito coil.</title>
        <authorList>
            <person name="Yamashiro T."/>
            <person name="Shiraishi A."/>
            <person name="Satake H."/>
            <person name="Nakayama K."/>
        </authorList>
    </citation>
    <scope>NUCLEOTIDE SEQUENCE</scope>
</reference>
<accession>A0A6L2LSB4</accession>
<comment type="caution">
    <text evidence="2">The sequence shown here is derived from an EMBL/GenBank/DDBJ whole genome shotgun (WGS) entry which is preliminary data.</text>
</comment>
<name>A0A6L2LSB4_TANCI</name>
<protein>
    <recommendedName>
        <fullName evidence="3">Secreted protein</fullName>
    </recommendedName>
</protein>
<evidence type="ECO:0000313" key="2">
    <source>
        <dbReference type="EMBL" id="GEU63015.1"/>
    </source>
</evidence>
<organism evidence="2">
    <name type="scientific">Tanacetum cinerariifolium</name>
    <name type="common">Dalmatian daisy</name>
    <name type="synonym">Chrysanthemum cinerariifolium</name>
    <dbReference type="NCBI Taxonomy" id="118510"/>
    <lineage>
        <taxon>Eukaryota</taxon>
        <taxon>Viridiplantae</taxon>
        <taxon>Streptophyta</taxon>
        <taxon>Embryophyta</taxon>
        <taxon>Tracheophyta</taxon>
        <taxon>Spermatophyta</taxon>
        <taxon>Magnoliopsida</taxon>
        <taxon>eudicotyledons</taxon>
        <taxon>Gunneridae</taxon>
        <taxon>Pentapetalae</taxon>
        <taxon>asterids</taxon>
        <taxon>campanulids</taxon>
        <taxon>Asterales</taxon>
        <taxon>Asteraceae</taxon>
        <taxon>Asteroideae</taxon>
        <taxon>Anthemideae</taxon>
        <taxon>Anthemidinae</taxon>
        <taxon>Tanacetum</taxon>
    </lineage>
</organism>
<gene>
    <name evidence="2" type="ORF">Tci_034993</name>
</gene>
<sequence length="109" mass="12067">MVAMTVVAGVVWWRWCGGCDRGGSIGGDEVWSSKHGRSWVAWSRWYEDGGDVDVVMALVDDGDDRGGGGDAWCRLVVDVGGGRRSGGRRWPESRRWWSPKNGREKWGLG</sequence>
<evidence type="ECO:0000256" key="1">
    <source>
        <dbReference type="SAM" id="SignalP"/>
    </source>
</evidence>
<evidence type="ECO:0008006" key="3">
    <source>
        <dbReference type="Google" id="ProtNLM"/>
    </source>
</evidence>
<proteinExistence type="predicted"/>
<feature type="chain" id="PRO_5026978904" description="Secreted protein" evidence="1">
    <location>
        <begin position="19"/>
        <end position="109"/>
    </location>
</feature>
<feature type="signal peptide" evidence="1">
    <location>
        <begin position="1"/>
        <end position="18"/>
    </location>
</feature>
<keyword evidence="1" id="KW-0732">Signal</keyword>
<dbReference type="AlphaFoldDB" id="A0A6L2LSB4"/>
<dbReference type="EMBL" id="BKCJ010004775">
    <property type="protein sequence ID" value="GEU63015.1"/>
    <property type="molecule type" value="Genomic_DNA"/>
</dbReference>